<accession>A0A839TF13</accession>
<dbReference type="RefSeq" id="WP_183621193.1">
    <property type="nucleotide sequence ID" value="NZ_CAJHAH010000008.1"/>
</dbReference>
<feature type="transmembrane region" description="Helical" evidence="1">
    <location>
        <begin position="154"/>
        <end position="176"/>
    </location>
</feature>
<feature type="transmembrane region" description="Helical" evidence="1">
    <location>
        <begin position="188"/>
        <end position="213"/>
    </location>
</feature>
<dbReference type="Proteomes" id="UP000588111">
    <property type="component" value="Unassembled WGS sequence"/>
</dbReference>
<evidence type="ECO:0000313" key="3">
    <source>
        <dbReference type="Proteomes" id="UP000588111"/>
    </source>
</evidence>
<evidence type="ECO:0000313" key="2">
    <source>
        <dbReference type="EMBL" id="MBB3107740.1"/>
    </source>
</evidence>
<feature type="transmembrane region" description="Helical" evidence="1">
    <location>
        <begin position="225"/>
        <end position="244"/>
    </location>
</feature>
<evidence type="ECO:0008006" key="4">
    <source>
        <dbReference type="Google" id="ProtNLM"/>
    </source>
</evidence>
<sequence length="393" mass="44500">MSDPSWIYTYGFLGIRLFDLPSLLICLLLIVTVGYKFKVPSNYQVVLALHCLLPFVLNDVLFSTSYMGDQFRYWEGVNAIRSGELGLIEAFTGGDNVFQASAMLALLPFPSPVSPISLGFYNTFLYIVLFFVLYVKNIFTKVSIWFYLLFPSMALYTALSLRETLILFFMVLTVVYARESKILKSILFIIPLYLIKFQNFFILGPIVLMYFIFNVSKKGMGLAKAVIISLISLAGLLLSAPIAIPQINHFRAAMFVEDGGKADEIMLISGAGEFVIEGLTSGLYFLSKPFIWEASGLLPLIQSFENLFVLTILFLITRKAWMKSPDKLAFWLLFMALSMSVYGLVVFNYGTAVRYRYPFFMIYVLFVCADCEIRTLFPNKGLPSENPLPKINQ</sequence>
<gene>
    <name evidence="2" type="ORF">FHS24_002272</name>
</gene>
<keyword evidence="1" id="KW-0472">Membrane</keyword>
<protein>
    <recommendedName>
        <fullName evidence="4">EpsG family protein</fullName>
    </recommendedName>
</protein>
<dbReference type="AlphaFoldDB" id="A0A839TF13"/>
<keyword evidence="3" id="KW-1185">Reference proteome</keyword>
<dbReference type="EMBL" id="JACHXL010000007">
    <property type="protein sequence ID" value="MBB3107740.1"/>
    <property type="molecule type" value="Genomic_DNA"/>
</dbReference>
<name>A0A839TF13_9GAMM</name>
<evidence type="ECO:0000256" key="1">
    <source>
        <dbReference type="SAM" id="Phobius"/>
    </source>
</evidence>
<feature type="transmembrane region" description="Helical" evidence="1">
    <location>
        <begin position="7"/>
        <end position="31"/>
    </location>
</feature>
<feature type="transmembrane region" description="Helical" evidence="1">
    <location>
        <begin position="328"/>
        <end position="349"/>
    </location>
</feature>
<keyword evidence="1" id="KW-0812">Transmembrane</keyword>
<feature type="transmembrane region" description="Helical" evidence="1">
    <location>
        <begin position="124"/>
        <end position="148"/>
    </location>
</feature>
<reference evidence="2 3" key="1">
    <citation type="submission" date="2020-08" db="EMBL/GenBank/DDBJ databases">
        <title>Genomic Encyclopedia of Type Strains, Phase III (KMG-III): the genomes of soil and plant-associated and newly described type strains.</title>
        <authorList>
            <person name="Whitman W."/>
        </authorList>
    </citation>
    <scope>NUCLEOTIDE SEQUENCE [LARGE SCALE GENOMIC DNA]</scope>
    <source>
        <strain evidence="2 3">CECT 5885</strain>
    </source>
</reference>
<proteinExistence type="predicted"/>
<feature type="transmembrane region" description="Helical" evidence="1">
    <location>
        <begin position="265"/>
        <end position="285"/>
    </location>
</feature>
<keyword evidence="1" id="KW-1133">Transmembrane helix</keyword>
<feature type="transmembrane region" description="Helical" evidence="1">
    <location>
        <begin position="297"/>
        <end position="316"/>
    </location>
</feature>
<feature type="transmembrane region" description="Helical" evidence="1">
    <location>
        <begin position="43"/>
        <end position="62"/>
    </location>
</feature>
<organism evidence="2 3">
    <name type="scientific">Psychrobacter luti</name>
    <dbReference type="NCBI Taxonomy" id="198481"/>
    <lineage>
        <taxon>Bacteria</taxon>
        <taxon>Pseudomonadati</taxon>
        <taxon>Pseudomonadota</taxon>
        <taxon>Gammaproteobacteria</taxon>
        <taxon>Moraxellales</taxon>
        <taxon>Moraxellaceae</taxon>
        <taxon>Psychrobacter</taxon>
    </lineage>
</organism>
<comment type="caution">
    <text evidence="2">The sequence shown here is derived from an EMBL/GenBank/DDBJ whole genome shotgun (WGS) entry which is preliminary data.</text>
</comment>